<evidence type="ECO:0000313" key="2">
    <source>
        <dbReference type="EMBL" id="TWT58847.1"/>
    </source>
</evidence>
<dbReference type="Gene3D" id="3.80.10.10">
    <property type="entry name" value="Ribonuclease Inhibitor"/>
    <property type="match status" value="1"/>
</dbReference>
<protein>
    <submittedName>
        <fullName evidence="2">Leucine Rich repeats (2 copies)</fullName>
    </submittedName>
</protein>
<dbReference type="PANTHER" id="PTHR13318">
    <property type="entry name" value="PARTNER OF PAIRED, ISOFORM B-RELATED"/>
    <property type="match status" value="1"/>
</dbReference>
<dbReference type="AlphaFoldDB" id="A0A5C5X6V5"/>
<dbReference type="SUPFAM" id="SSF52047">
    <property type="entry name" value="RNI-like"/>
    <property type="match status" value="1"/>
</dbReference>
<dbReference type="InterPro" id="IPR001611">
    <property type="entry name" value="Leu-rich_rpt"/>
</dbReference>
<name>A0A5C5X6V5_9PLAN</name>
<dbReference type="InterPro" id="IPR032675">
    <property type="entry name" value="LRR_dom_sf"/>
</dbReference>
<dbReference type="Pfam" id="PF13516">
    <property type="entry name" value="LRR_6"/>
    <property type="match status" value="2"/>
</dbReference>
<organism evidence="2 3">
    <name type="scientific">Thalassoglobus neptunius</name>
    <dbReference type="NCBI Taxonomy" id="1938619"/>
    <lineage>
        <taxon>Bacteria</taxon>
        <taxon>Pseudomonadati</taxon>
        <taxon>Planctomycetota</taxon>
        <taxon>Planctomycetia</taxon>
        <taxon>Planctomycetales</taxon>
        <taxon>Planctomycetaceae</taxon>
        <taxon>Thalassoglobus</taxon>
    </lineage>
</organism>
<dbReference type="GO" id="GO:0019005">
    <property type="term" value="C:SCF ubiquitin ligase complex"/>
    <property type="evidence" value="ECO:0007669"/>
    <property type="project" value="TreeGrafter"/>
</dbReference>
<dbReference type="RefSeq" id="WP_146509524.1">
    <property type="nucleotide sequence ID" value="NZ_SIHI01000001.1"/>
</dbReference>
<proteinExistence type="predicted"/>
<dbReference type="GO" id="GO:0031146">
    <property type="term" value="P:SCF-dependent proteasomal ubiquitin-dependent protein catabolic process"/>
    <property type="evidence" value="ECO:0007669"/>
    <property type="project" value="TreeGrafter"/>
</dbReference>
<reference evidence="2 3" key="1">
    <citation type="submission" date="2019-02" db="EMBL/GenBank/DDBJ databases">
        <title>Deep-cultivation of Planctomycetes and their phenomic and genomic characterization uncovers novel biology.</title>
        <authorList>
            <person name="Wiegand S."/>
            <person name="Jogler M."/>
            <person name="Boedeker C."/>
            <person name="Pinto D."/>
            <person name="Vollmers J."/>
            <person name="Rivas-Marin E."/>
            <person name="Kohn T."/>
            <person name="Peeters S.H."/>
            <person name="Heuer A."/>
            <person name="Rast P."/>
            <person name="Oberbeckmann S."/>
            <person name="Bunk B."/>
            <person name="Jeske O."/>
            <person name="Meyerdierks A."/>
            <person name="Storesund J.E."/>
            <person name="Kallscheuer N."/>
            <person name="Luecker S."/>
            <person name="Lage O.M."/>
            <person name="Pohl T."/>
            <person name="Merkel B.J."/>
            <person name="Hornburger P."/>
            <person name="Mueller R.-W."/>
            <person name="Bruemmer F."/>
            <person name="Labrenz M."/>
            <person name="Spormann A.M."/>
            <person name="Op Den Camp H."/>
            <person name="Overmann J."/>
            <person name="Amann R."/>
            <person name="Jetten M.S.M."/>
            <person name="Mascher T."/>
            <person name="Medema M.H."/>
            <person name="Devos D.P."/>
            <person name="Kaster A.-K."/>
            <person name="Ovreas L."/>
            <person name="Rohde M."/>
            <person name="Galperin M.Y."/>
            <person name="Jogler C."/>
        </authorList>
    </citation>
    <scope>NUCLEOTIDE SEQUENCE [LARGE SCALE GENOMIC DNA]</scope>
    <source>
        <strain evidence="2 3">KOR42</strain>
    </source>
</reference>
<dbReference type="EMBL" id="SIHI01000001">
    <property type="protein sequence ID" value="TWT58847.1"/>
    <property type="molecule type" value="Genomic_DNA"/>
</dbReference>
<dbReference type="Proteomes" id="UP000317243">
    <property type="component" value="Unassembled WGS sequence"/>
</dbReference>
<dbReference type="OrthoDB" id="272105at2"/>
<evidence type="ECO:0000313" key="3">
    <source>
        <dbReference type="Proteomes" id="UP000317243"/>
    </source>
</evidence>
<evidence type="ECO:0000256" key="1">
    <source>
        <dbReference type="SAM" id="SignalP"/>
    </source>
</evidence>
<accession>A0A5C5X6V5</accession>
<keyword evidence="1" id="KW-0732">Signal</keyword>
<sequence length="199" mass="22248" precursor="true">MRSQTTRLCLPVCLVLSFTGMSQSQDEHDTRQEGSTQALMQISFSPRPQMTESAVESLRSIRLKCDCTQSFHGTFASPLYALDLQGCAINDADCELIAEIVELEELKLVCTRITNGAIHPLCRLKNLRWLDLRGTRVTDDGILKLTQAPRLEMLDLRGTKVTADGVQELRLRRPKLRVLVDLRKSSPNFTSALTADSVD</sequence>
<gene>
    <name evidence="2" type="ORF">KOR42_22340</name>
</gene>
<feature type="signal peptide" evidence="1">
    <location>
        <begin position="1"/>
        <end position="24"/>
    </location>
</feature>
<keyword evidence="3" id="KW-1185">Reference proteome</keyword>
<feature type="chain" id="PRO_5023014059" evidence="1">
    <location>
        <begin position="25"/>
        <end position="199"/>
    </location>
</feature>
<comment type="caution">
    <text evidence="2">The sequence shown here is derived from an EMBL/GenBank/DDBJ whole genome shotgun (WGS) entry which is preliminary data.</text>
</comment>